<gene>
    <name evidence="10" type="ORF">SAMN02745158_00985</name>
</gene>
<dbReference type="PANTHER" id="PTHR43280">
    <property type="entry name" value="ARAC-FAMILY TRANSCRIPTIONAL REGULATOR"/>
    <property type="match status" value="1"/>
</dbReference>
<dbReference type="Gene3D" id="1.10.10.60">
    <property type="entry name" value="Homeodomain-like"/>
    <property type="match status" value="2"/>
</dbReference>
<feature type="modified residue" description="4-aspartylphosphate" evidence="6">
    <location>
        <position position="55"/>
    </location>
</feature>
<dbReference type="InterPro" id="IPR020449">
    <property type="entry name" value="Tscrpt_reg_AraC-type_HTH"/>
</dbReference>
<dbReference type="CDD" id="cd17536">
    <property type="entry name" value="REC_YesN-like"/>
    <property type="match status" value="1"/>
</dbReference>
<accession>A0A1M4UU92</accession>
<evidence type="ECO:0000256" key="5">
    <source>
        <dbReference type="ARBA" id="ARBA00024867"/>
    </source>
</evidence>
<dbReference type="Proteomes" id="UP000184245">
    <property type="component" value="Unassembled WGS sequence"/>
</dbReference>
<evidence type="ECO:0000256" key="1">
    <source>
        <dbReference type="ARBA" id="ARBA00018672"/>
    </source>
</evidence>
<feature type="domain" description="Response regulatory" evidence="9">
    <location>
        <begin position="3"/>
        <end position="120"/>
    </location>
</feature>
<dbReference type="PROSITE" id="PS00041">
    <property type="entry name" value="HTH_ARAC_FAMILY_1"/>
    <property type="match status" value="1"/>
</dbReference>
<feature type="domain" description="HTH araC/xylS-type" evidence="8">
    <location>
        <begin position="436"/>
        <end position="534"/>
    </location>
</feature>
<evidence type="ECO:0000256" key="4">
    <source>
        <dbReference type="ARBA" id="ARBA00023163"/>
    </source>
</evidence>
<dbReference type="InterPro" id="IPR009057">
    <property type="entry name" value="Homeodomain-like_sf"/>
</dbReference>
<dbReference type="PANTHER" id="PTHR43280:SF28">
    <property type="entry name" value="HTH-TYPE TRANSCRIPTIONAL ACTIVATOR RHAS"/>
    <property type="match status" value="1"/>
</dbReference>
<proteinExistence type="predicted"/>
<evidence type="ECO:0000259" key="9">
    <source>
        <dbReference type="PROSITE" id="PS50110"/>
    </source>
</evidence>
<dbReference type="InterPro" id="IPR011006">
    <property type="entry name" value="CheY-like_superfamily"/>
</dbReference>
<evidence type="ECO:0000256" key="6">
    <source>
        <dbReference type="PROSITE-ProRule" id="PRU00169"/>
    </source>
</evidence>
<keyword evidence="6" id="KW-0597">Phosphoprotein</keyword>
<dbReference type="Gene3D" id="3.40.50.2300">
    <property type="match status" value="1"/>
</dbReference>
<reference evidence="10 11" key="1">
    <citation type="submission" date="2016-11" db="EMBL/GenBank/DDBJ databases">
        <authorList>
            <person name="Jaros S."/>
            <person name="Januszkiewicz K."/>
            <person name="Wedrychowicz H."/>
        </authorList>
    </citation>
    <scope>NUCLEOTIDE SEQUENCE [LARGE SCALE GENOMIC DNA]</scope>
    <source>
        <strain evidence="10 11">DSM 17459</strain>
    </source>
</reference>
<protein>
    <recommendedName>
        <fullName evidence="1">Stage 0 sporulation protein A homolog</fullName>
    </recommendedName>
</protein>
<dbReference type="RefSeq" id="WP_072849500.1">
    <property type="nucleotide sequence ID" value="NZ_FQVI01000003.1"/>
</dbReference>
<dbReference type="GO" id="GO:0000160">
    <property type="term" value="P:phosphorelay signal transduction system"/>
    <property type="evidence" value="ECO:0007669"/>
    <property type="project" value="InterPro"/>
</dbReference>
<sequence>MLKILVVDDEEIICDLICSLIDWEEYQMQLLGCVYDGEEAYEAICDKHPDVVITDIRMPGMDGLEMIKKAREEKIEAQFLILSGYKDFSYAQEAIRLGAAAYLLKPIEEEELLNILLKIQEKNEIAMEQSKEKQALNQQLVDSRQRLWHQFLTDFLEGRETAKYGLKEITEEEINRVFGAKFCGDLYRAAVLRWDNPYGSITEEESRYLTGKCVDYFCTCLPESMVWYTAETKESQLVLLNGTEEETGQEVGKAFLKMQAHASALNEGVVTAGLSGTARVPAMVPALVKEAEKACSMRILKGCGKILEYDAAAFAPCKVEELLSMKKVKELQERLELMDWEQIGDAARELYENIPKEADPDMYYQLHLRILTEVLQGLSYLGAEVADMRGLIERMCRELRCCSSVAQIIRKTNGQIQEILLSCKEQSVLKENRLANIAKEYIRKNYNKDIRLADVAEQVYLSPTYFSAIFKRETGMNFNEFLTEYRIEMAKELLKNLEYKVTEVGEQVGYEDSKYFSKLFRKMVGISPRDYRKLYMRDKI</sequence>
<evidence type="ECO:0000256" key="3">
    <source>
        <dbReference type="ARBA" id="ARBA00023125"/>
    </source>
</evidence>
<keyword evidence="11" id="KW-1185">Reference proteome</keyword>
<dbReference type="SMART" id="SM00342">
    <property type="entry name" value="HTH_ARAC"/>
    <property type="match status" value="1"/>
</dbReference>
<evidence type="ECO:0000256" key="2">
    <source>
        <dbReference type="ARBA" id="ARBA00023015"/>
    </source>
</evidence>
<feature type="coiled-coil region" evidence="7">
    <location>
        <begin position="119"/>
        <end position="146"/>
    </location>
</feature>
<dbReference type="Pfam" id="PF00072">
    <property type="entry name" value="Response_reg"/>
    <property type="match status" value="1"/>
</dbReference>
<dbReference type="AlphaFoldDB" id="A0A1M4UU92"/>
<keyword evidence="3" id="KW-0238">DNA-binding</keyword>
<dbReference type="PRINTS" id="PR00032">
    <property type="entry name" value="HTHARAC"/>
</dbReference>
<dbReference type="GO" id="GO:0003700">
    <property type="term" value="F:DNA-binding transcription factor activity"/>
    <property type="evidence" value="ECO:0007669"/>
    <property type="project" value="InterPro"/>
</dbReference>
<dbReference type="InterPro" id="IPR001789">
    <property type="entry name" value="Sig_transdc_resp-reg_receiver"/>
</dbReference>
<keyword evidence="4" id="KW-0804">Transcription</keyword>
<dbReference type="SMART" id="SM00448">
    <property type="entry name" value="REC"/>
    <property type="match status" value="1"/>
</dbReference>
<name>A0A1M4UU92_9CLOT</name>
<dbReference type="InterPro" id="IPR018060">
    <property type="entry name" value="HTH_AraC"/>
</dbReference>
<organism evidence="10 11">
    <name type="scientific">Lactonifactor longoviformis DSM 17459</name>
    <dbReference type="NCBI Taxonomy" id="1122155"/>
    <lineage>
        <taxon>Bacteria</taxon>
        <taxon>Bacillati</taxon>
        <taxon>Bacillota</taxon>
        <taxon>Clostridia</taxon>
        <taxon>Eubacteriales</taxon>
        <taxon>Clostridiaceae</taxon>
        <taxon>Lactonifactor</taxon>
    </lineage>
</organism>
<dbReference type="GO" id="GO:0043565">
    <property type="term" value="F:sequence-specific DNA binding"/>
    <property type="evidence" value="ECO:0007669"/>
    <property type="project" value="InterPro"/>
</dbReference>
<evidence type="ECO:0000259" key="8">
    <source>
        <dbReference type="PROSITE" id="PS01124"/>
    </source>
</evidence>
<comment type="function">
    <text evidence="5">May play the central regulatory role in sporulation. It may be an element of the effector pathway responsible for the activation of sporulation genes in response to nutritional stress. Spo0A may act in concert with spo0H (a sigma factor) to control the expression of some genes that are critical to the sporulation process.</text>
</comment>
<evidence type="ECO:0000256" key="7">
    <source>
        <dbReference type="SAM" id="Coils"/>
    </source>
</evidence>
<dbReference type="SUPFAM" id="SSF52172">
    <property type="entry name" value="CheY-like"/>
    <property type="match status" value="1"/>
</dbReference>
<dbReference type="PROSITE" id="PS50110">
    <property type="entry name" value="RESPONSE_REGULATORY"/>
    <property type="match status" value="1"/>
</dbReference>
<dbReference type="EMBL" id="FQVI01000003">
    <property type="protein sequence ID" value="SHE60264.1"/>
    <property type="molecule type" value="Genomic_DNA"/>
</dbReference>
<evidence type="ECO:0000313" key="11">
    <source>
        <dbReference type="Proteomes" id="UP000184245"/>
    </source>
</evidence>
<dbReference type="Pfam" id="PF12833">
    <property type="entry name" value="HTH_18"/>
    <property type="match status" value="1"/>
</dbReference>
<dbReference type="InterPro" id="IPR018062">
    <property type="entry name" value="HTH_AraC-typ_CS"/>
</dbReference>
<evidence type="ECO:0000313" key="10">
    <source>
        <dbReference type="EMBL" id="SHE60264.1"/>
    </source>
</evidence>
<dbReference type="SUPFAM" id="SSF46689">
    <property type="entry name" value="Homeodomain-like"/>
    <property type="match status" value="2"/>
</dbReference>
<keyword evidence="7" id="KW-0175">Coiled coil</keyword>
<dbReference type="OrthoDB" id="384217at2"/>
<dbReference type="STRING" id="1122155.SAMN02745158_00985"/>
<keyword evidence="2" id="KW-0805">Transcription regulation</keyword>
<dbReference type="PROSITE" id="PS01124">
    <property type="entry name" value="HTH_ARAC_FAMILY_2"/>
    <property type="match status" value="1"/>
</dbReference>